<name>A0A2W5HG53_9BACT</name>
<accession>A0A2W5HG53</accession>
<evidence type="ECO:0000256" key="1">
    <source>
        <dbReference type="ARBA" id="ARBA00008571"/>
    </source>
</evidence>
<dbReference type="InterPro" id="IPR036714">
    <property type="entry name" value="SDH_sf"/>
</dbReference>
<comment type="similarity">
    <text evidence="1">Belongs to the SdhE FAD assembly factor family.</text>
</comment>
<evidence type="ECO:0000256" key="3">
    <source>
        <dbReference type="ARBA" id="ARBA00023186"/>
    </source>
</evidence>
<evidence type="ECO:0000313" key="4">
    <source>
        <dbReference type="EMBL" id="PZP54582.1"/>
    </source>
</evidence>
<dbReference type="GO" id="GO:0006099">
    <property type="term" value="P:tricarboxylic acid cycle"/>
    <property type="evidence" value="ECO:0007669"/>
    <property type="project" value="TreeGrafter"/>
</dbReference>
<dbReference type="AlphaFoldDB" id="A0A2W5HG53"/>
<organism evidence="4 5">
    <name type="scientific">Micavibrio aeruginosavorus</name>
    <dbReference type="NCBI Taxonomy" id="349221"/>
    <lineage>
        <taxon>Bacteria</taxon>
        <taxon>Pseudomonadati</taxon>
        <taxon>Bdellovibrionota</taxon>
        <taxon>Bdellovibrionia</taxon>
        <taxon>Bdellovibrionales</taxon>
        <taxon>Pseudobdellovibrionaceae</taxon>
        <taxon>Micavibrio</taxon>
    </lineage>
</organism>
<gene>
    <name evidence="4" type="ORF">DI586_09435</name>
</gene>
<dbReference type="Proteomes" id="UP000249739">
    <property type="component" value="Unassembled WGS sequence"/>
</dbReference>
<evidence type="ECO:0000313" key="5">
    <source>
        <dbReference type="Proteomes" id="UP000249739"/>
    </source>
</evidence>
<reference evidence="4 5" key="1">
    <citation type="submission" date="2017-08" db="EMBL/GenBank/DDBJ databases">
        <title>Infants hospitalized years apart are colonized by the same room-sourced microbial strains.</title>
        <authorList>
            <person name="Brooks B."/>
            <person name="Olm M.R."/>
            <person name="Firek B.A."/>
            <person name="Baker R."/>
            <person name="Thomas B.C."/>
            <person name="Morowitz M.J."/>
            <person name="Banfield J.F."/>
        </authorList>
    </citation>
    <scope>NUCLEOTIDE SEQUENCE [LARGE SCALE GENOMIC DNA]</scope>
    <source>
        <strain evidence="4">S2_006_000_R2_64</strain>
    </source>
</reference>
<proteinExistence type="inferred from homology"/>
<dbReference type="EMBL" id="QFOT01000125">
    <property type="protein sequence ID" value="PZP54582.1"/>
    <property type="molecule type" value="Genomic_DNA"/>
</dbReference>
<dbReference type="InterPro" id="IPR005631">
    <property type="entry name" value="SDH"/>
</dbReference>
<dbReference type="Pfam" id="PF03937">
    <property type="entry name" value="Sdh5"/>
    <property type="match status" value="1"/>
</dbReference>
<protein>
    <recommendedName>
        <fullName evidence="2">FAD assembly factor SdhE</fullName>
    </recommendedName>
</protein>
<dbReference type="PANTHER" id="PTHR12469:SF2">
    <property type="entry name" value="SUCCINATE DEHYDROGENASE ASSEMBLY FACTOR 2, MITOCHONDRIAL"/>
    <property type="match status" value="1"/>
</dbReference>
<comment type="caution">
    <text evidence="4">The sequence shown here is derived from an EMBL/GenBank/DDBJ whole genome shotgun (WGS) entry which is preliminary data.</text>
</comment>
<dbReference type="Gene3D" id="1.10.150.250">
    <property type="entry name" value="Flavinator of succinate dehydrogenase"/>
    <property type="match status" value="1"/>
</dbReference>
<dbReference type="PANTHER" id="PTHR12469">
    <property type="entry name" value="PROTEIN EMI5 HOMOLOG, MITOCHONDRIAL"/>
    <property type="match status" value="1"/>
</dbReference>
<dbReference type="SUPFAM" id="SSF109910">
    <property type="entry name" value="YgfY-like"/>
    <property type="match status" value="1"/>
</dbReference>
<evidence type="ECO:0000256" key="2">
    <source>
        <dbReference type="ARBA" id="ARBA00019418"/>
    </source>
</evidence>
<keyword evidence="3" id="KW-0143">Chaperone</keyword>
<sequence>MEKTYSTEEFRRMLKFRAWHRGTREMDLILGSFADRNIEAFDADQLNEFEKLLECPDPDLYEWVSGQTKPPADEESSVMSLLLQHQFAR</sequence>